<comment type="caution">
    <text evidence="1">The sequence shown here is derived from an EMBL/GenBank/DDBJ whole genome shotgun (WGS) entry which is preliminary data.</text>
</comment>
<sequence>MNTPNFEYSLGNMGVGKKGIYTGDKVLEDDKMLEIALHIITNYNQKGNHETQKRSGKHKCDERKSFTPLQLLSTFKQCIITDEPLKNFDYTRFTADCLKLLRAISNTPAFERSFLSIHGDKLDPLPEQGTYSSVTIVLTILRECEMMENTGTGSPLGSSPCAQVAAEMLHDYVSHHGSKYRKQAHDRSSGHIPKHLRPSFGAEALRKYDNNEIGKMRDFFPGGRRADELKTIQDLPANVRFVLGELPEWLELDQLYLEDVARIGET</sequence>
<evidence type="ECO:0000313" key="1">
    <source>
        <dbReference type="EMBL" id="KAK4214295.1"/>
    </source>
</evidence>
<dbReference type="EMBL" id="MU858096">
    <property type="protein sequence ID" value="KAK4214295.1"/>
    <property type="molecule type" value="Genomic_DNA"/>
</dbReference>
<name>A0AAN6YAF3_9PEZI</name>
<protein>
    <submittedName>
        <fullName evidence="1">Uncharacterized protein</fullName>
    </submittedName>
</protein>
<accession>A0AAN6YAF3</accession>
<keyword evidence="2" id="KW-1185">Reference proteome</keyword>
<evidence type="ECO:0000313" key="2">
    <source>
        <dbReference type="Proteomes" id="UP001301769"/>
    </source>
</evidence>
<organism evidence="1 2">
    <name type="scientific">Rhypophila decipiens</name>
    <dbReference type="NCBI Taxonomy" id="261697"/>
    <lineage>
        <taxon>Eukaryota</taxon>
        <taxon>Fungi</taxon>
        <taxon>Dikarya</taxon>
        <taxon>Ascomycota</taxon>
        <taxon>Pezizomycotina</taxon>
        <taxon>Sordariomycetes</taxon>
        <taxon>Sordariomycetidae</taxon>
        <taxon>Sordariales</taxon>
        <taxon>Naviculisporaceae</taxon>
        <taxon>Rhypophila</taxon>
    </lineage>
</organism>
<reference evidence="1" key="1">
    <citation type="journal article" date="2023" name="Mol. Phylogenet. Evol.">
        <title>Genome-scale phylogeny and comparative genomics of the fungal order Sordariales.</title>
        <authorList>
            <person name="Hensen N."/>
            <person name="Bonometti L."/>
            <person name="Westerberg I."/>
            <person name="Brannstrom I.O."/>
            <person name="Guillou S."/>
            <person name="Cros-Aarteil S."/>
            <person name="Calhoun S."/>
            <person name="Haridas S."/>
            <person name="Kuo A."/>
            <person name="Mondo S."/>
            <person name="Pangilinan J."/>
            <person name="Riley R."/>
            <person name="LaButti K."/>
            <person name="Andreopoulos B."/>
            <person name="Lipzen A."/>
            <person name="Chen C."/>
            <person name="Yan M."/>
            <person name="Daum C."/>
            <person name="Ng V."/>
            <person name="Clum A."/>
            <person name="Steindorff A."/>
            <person name="Ohm R.A."/>
            <person name="Martin F."/>
            <person name="Silar P."/>
            <person name="Natvig D.O."/>
            <person name="Lalanne C."/>
            <person name="Gautier V."/>
            <person name="Ament-Velasquez S.L."/>
            <person name="Kruys A."/>
            <person name="Hutchinson M.I."/>
            <person name="Powell A.J."/>
            <person name="Barry K."/>
            <person name="Miller A.N."/>
            <person name="Grigoriev I.V."/>
            <person name="Debuchy R."/>
            <person name="Gladieux P."/>
            <person name="Hiltunen Thoren M."/>
            <person name="Johannesson H."/>
        </authorList>
    </citation>
    <scope>NUCLEOTIDE SEQUENCE</scope>
    <source>
        <strain evidence="1">PSN293</strain>
    </source>
</reference>
<dbReference type="AlphaFoldDB" id="A0AAN6YAF3"/>
<proteinExistence type="predicted"/>
<gene>
    <name evidence="1" type="ORF">QBC37DRAFT_421586</name>
</gene>
<dbReference type="Proteomes" id="UP001301769">
    <property type="component" value="Unassembled WGS sequence"/>
</dbReference>
<reference evidence="1" key="2">
    <citation type="submission" date="2023-05" db="EMBL/GenBank/DDBJ databases">
        <authorList>
            <consortium name="Lawrence Berkeley National Laboratory"/>
            <person name="Steindorff A."/>
            <person name="Hensen N."/>
            <person name="Bonometti L."/>
            <person name="Westerberg I."/>
            <person name="Brannstrom I.O."/>
            <person name="Guillou S."/>
            <person name="Cros-Aarteil S."/>
            <person name="Calhoun S."/>
            <person name="Haridas S."/>
            <person name="Kuo A."/>
            <person name="Mondo S."/>
            <person name="Pangilinan J."/>
            <person name="Riley R."/>
            <person name="Labutti K."/>
            <person name="Andreopoulos B."/>
            <person name="Lipzen A."/>
            <person name="Chen C."/>
            <person name="Yanf M."/>
            <person name="Daum C."/>
            <person name="Ng V."/>
            <person name="Clum A."/>
            <person name="Ohm R."/>
            <person name="Martin F."/>
            <person name="Silar P."/>
            <person name="Natvig D."/>
            <person name="Lalanne C."/>
            <person name="Gautier V."/>
            <person name="Ament-Velasquez S.L."/>
            <person name="Kruys A."/>
            <person name="Hutchinson M.I."/>
            <person name="Powell A.J."/>
            <person name="Barry K."/>
            <person name="Miller A.N."/>
            <person name="Grigoriev I.V."/>
            <person name="Debuchy R."/>
            <person name="Gladieux P."/>
            <person name="Thoren M.H."/>
            <person name="Johannesson H."/>
        </authorList>
    </citation>
    <scope>NUCLEOTIDE SEQUENCE</scope>
    <source>
        <strain evidence="1">PSN293</strain>
    </source>
</reference>